<feature type="transmembrane region" description="Helical" evidence="1">
    <location>
        <begin position="101"/>
        <end position="119"/>
    </location>
</feature>
<dbReference type="Pfam" id="PF09997">
    <property type="entry name" value="DUF2238"/>
    <property type="match status" value="1"/>
</dbReference>
<reference evidence="2" key="1">
    <citation type="submission" date="2016-10" db="EMBL/GenBank/DDBJ databases">
        <authorList>
            <person name="de Groot N.N."/>
        </authorList>
    </citation>
    <scope>NUCLEOTIDE SEQUENCE</scope>
</reference>
<name>A0A1W1D728_9ZZZZ</name>
<feature type="transmembrane region" description="Helical" evidence="1">
    <location>
        <begin position="31"/>
        <end position="48"/>
    </location>
</feature>
<dbReference type="EMBL" id="FPHU01000055">
    <property type="protein sequence ID" value="SFV80224.1"/>
    <property type="molecule type" value="Genomic_DNA"/>
</dbReference>
<evidence type="ECO:0000313" key="3">
    <source>
        <dbReference type="EMBL" id="SFV80224.1"/>
    </source>
</evidence>
<keyword evidence="1" id="KW-0812">Transmembrane</keyword>
<dbReference type="InterPro" id="IPR014509">
    <property type="entry name" value="YjdF-like"/>
</dbReference>
<organism evidence="2">
    <name type="scientific">hydrothermal vent metagenome</name>
    <dbReference type="NCBI Taxonomy" id="652676"/>
    <lineage>
        <taxon>unclassified sequences</taxon>
        <taxon>metagenomes</taxon>
        <taxon>ecological metagenomes</taxon>
    </lineage>
</organism>
<dbReference type="PIRSF" id="PIRSF020606">
    <property type="entry name" value="UCP020606"/>
    <property type="match status" value="1"/>
</dbReference>
<accession>A0A1W1D728</accession>
<feature type="transmembrane region" description="Helical" evidence="1">
    <location>
        <begin position="131"/>
        <end position="155"/>
    </location>
</feature>
<proteinExistence type="predicted"/>
<keyword evidence="1" id="KW-1133">Transmembrane helix</keyword>
<evidence type="ECO:0000256" key="1">
    <source>
        <dbReference type="SAM" id="Phobius"/>
    </source>
</evidence>
<sequence length="200" mass="23342">MNESRSIAPLLLVIFAIFWLLLAINPLYRDVWVAENLILVICITYVVSNYQKSPFSNTSYWLIFLFCILQTIGAHYTYAEVPFGFWVADLLEIERNHYDRLVHLAFGFFLVLPFKETITRTIKFSSYRSELFLLVLVFFGIGSFYEIVEWLYAIFYEQATETADSFLGSQGDIWDAEKDMLLNGLGAWLYLLLFNPKTKC</sequence>
<dbReference type="EMBL" id="FPHQ01000099">
    <property type="protein sequence ID" value="SFV76300.1"/>
    <property type="molecule type" value="Genomic_DNA"/>
</dbReference>
<dbReference type="AlphaFoldDB" id="A0A1W1D728"/>
<protein>
    <submittedName>
        <fullName evidence="2">Predicted membrane protein</fullName>
    </submittedName>
</protein>
<keyword evidence="1" id="KW-0472">Membrane</keyword>
<dbReference type="InterPro" id="IPR058534">
    <property type="entry name" value="YjdF"/>
</dbReference>
<feature type="transmembrane region" description="Helical" evidence="1">
    <location>
        <begin position="7"/>
        <end position="25"/>
    </location>
</feature>
<feature type="transmembrane region" description="Helical" evidence="1">
    <location>
        <begin position="60"/>
        <end position="81"/>
    </location>
</feature>
<gene>
    <name evidence="2" type="ORF">MNB_SUP05-10-37</name>
    <name evidence="3" type="ORF">MNB_SUP05-13-786</name>
</gene>
<evidence type="ECO:0000313" key="2">
    <source>
        <dbReference type="EMBL" id="SFV76300.1"/>
    </source>
</evidence>